<feature type="transmembrane region" description="Helical" evidence="7">
    <location>
        <begin position="236"/>
        <end position="259"/>
    </location>
</feature>
<evidence type="ECO:0000259" key="9">
    <source>
        <dbReference type="PROSITE" id="PS50929"/>
    </source>
</evidence>
<dbReference type="InterPro" id="IPR027417">
    <property type="entry name" value="P-loop_NTPase"/>
</dbReference>
<evidence type="ECO:0000256" key="3">
    <source>
        <dbReference type="ARBA" id="ARBA00022741"/>
    </source>
</evidence>
<dbReference type="GO" id="GO:0015833">
    <property type="term" value="P:peptide transport"/>
    <property type="evidence" value="ECO:0007669"/>
    <property type="project" value="InterPro"/>
</dbReference>
<evidence type="ECO:0000259" key="8">
    <source>
        <dbReference type="PROSITE" id="PS50893"/>
    </source>
</evidence>
<gene>
    <name evidence="10" type="ORF">N825_33800</name>
</gene>
<dbReference type="GO" id="GO:0005524">
    <property type="term" value="F:ATP binding"/>
    <property type="evidence" value="ECO:0007669"/>
    <property type="project" value="UniProtKB-KW"/>
</dbReference>
<feature type="transmembrane region" description="Helical" evidence="7">
    <location>
        <begin position="50"/>
        <end position="66"/>
    </location>
</feature>
<organism evidence="10 11">
    <name type="scientific">Skermanella stibiiresistens SB22</name>
    <dbReference type="NCBI Taxonomy" id="1385369"/>
    <lineage>
        <taxon>Bacteria</taxon>
        <taxon>Pseudomonadati</taxon>
        <taxon>Pseudomonadota</taxon>
        <taxon>Alphaproteobacteria</taxon>
        <taxon>Rhodospirillales</taxon>
        <taxon>Azospirillaceae</taxon>
        <taxon>Skermanella</taxon>
    </lineage>
</organism>
<dbReference type="GO" id="GO:0016887">
    <property type="term" value="F:ATP hydrolysis activity"/>
    <property type="evidence" value="ECO:0007669"/>
    <property type="project" value="InterPro"/>
</dbReference>
<dbReference type="PANTHER" id="PTHR24221:SF654">
    <property type="entry name" value="ATP-BINDING CASSETTE SUB-FAMILY B MEMBER 6"/>
    <property type="match status" value="1"/>
</dbReference>
<dbReference type="SUPFAM" id="SSF52540">
    <property type="entry name" value="P-loop containing nucleoside triphosphate hydrolases"/>
    <property type="match status" value="1"/>
</dbReference>
<feature type="transmembrane region" description="Helical" evidence="7">
    <location>
        <begin position="152"/>
        <end position="170"/>
    </location>
</feature>
<dbReference type="AlphaFoldDB" id="W9HAM3"/>
<protein>
    <recommendedName>
        <fullName evidence="12">Cyclic peptide transporter</fullName>
    </recommendedName>
</protein>
<dbReference type="InterPro" id="IPR005898">
    <property type="entry name" value="Cyc_pep_transpt_SyrD/YojI"/>
</dbReference>
<evidence type="ECO:0000256" key="4">
    <source>
        <dbReference type="ARBA" id="ARBA00022840"/>
    </source>
</evidence>
<proteinExistence type="predicted"/>
<dbReference type="Proteomes" id="UP000019486">
    <property type="component" value="Unassembled WGS sequence"/>
</dbReference>
<evidence type="ECO:0000256" key="7">
    <source>
        <dbReference type="SAM" id="Phobius"/>
    </source>
</evidence>
<name>W9HAM3_9PROT</name>
<dbReference type="SMART" id="SM00382">
    <property type="entry name" value="AAA"/>
    <property type="match status" value="1"/>
</dbReference>
<dbReference type="PROSITE" id="PS50929">
    <property type="entry name" value="ABC_TM1F"/>
    <property type="match status" value="1"/>
</dbReference>
<dbReference type="EMBL" id="AVFL01000006">
    <property type="protein sequence ID" value="EWY40908.1"/>
    <property type="molecule type" value="Genomic_DNA"/>
</dbReference>
<evidence type="ECO:0000313" key="11">
    <source>
        <dbReference type="Proteomes" id="UP000019486"/>
    </source>
</evidence>
<keyword evidence="3" id="KW-0547">Nucleotide-binding</keyword>
<dbReference type="Pfam" id="PF00005">
    <property type="entry name" value="ABC_tran"/>
    <property type="match status" value="1"/>
</dbReference>
<comment type="subcellular location">
    <subcellularLocation>
        <location evidence="1">Cell membrane</location>
        <topology evidence="1">Multi-pass membrane protein</topology>
    </subcellularLocation>
</comment>
<dbReference type="CDD" id="cd03228">
    <property type="entry name" value="ABCC_MRP_Like"/>
    <property type="match status" value="1"/>
</dbReference>
<dbReference type="PANTHER" id="PTHR24221">
    <property type="entry name" value="ATP-BINDING CASSETTE SUB-FAMILY B"/>
    <property type="match status" value="1"/>
</dbReference>
<dbReference type="InterPro" id="IPR036640">
    <property type="entry name" value="ABC1_TM_sf"/>
</dbReference>
<dbReference type="InterPro" id="IPR003593">
    <property type="entry name" value="AAA+_ATPase"/>
</dbReference>
<feature type="domain" description="ABC transmembrane type-1" evidence="9">
    <location>
        <begin position="18"/>
        <end position="292"/>
    </location>
</feature>
<dbReference type="InterPro" id="IPR011527">
    <property type="entry name" value="ABC1_TM_dom"/>
</dbReference>
<dbReference type="PROSITE" id="PS50893">
    <property type="entry name" value="ABC_TRANSPORTER_2"/>
    <property type="match status" value="1"/>
</dbReference>
<evidence type="ECO:0008006" key="12">
    <source>
        <dbReference type="Google" id="ProtNLM"/>
    </source>
</evidence>
<dbReference type="GO" id="GO:1904680">
    <property type="term" value="F:peptide transmembrane transporter activity"/>
    <property type="evidence" value="ECO:0007669"/>
    <property type="project" value="InterPro"/>
</dbReference>
<dbReference type="InterPro" id="IPR017871">
    <property type="entry name" value="ABC_transporter-like_CS"/>
</dbReference>
<keyword evidence="2 7" id="KW-0812">Transmembrane</keyword>
<feature type="domain" description="ABC transporter" evidence="8">
    <location>
        <begin position="327"/>
        <end position="549"/>
    </location>
</feature>
<dbReference type="OrthoDB" id="9760776at2"/>
<accession>W9HAM3</accession>
<evidence type="ECO:0000313" key="10">
    <source>
        <dbReference type="EMBL" id="EWY40908.1"/>
    </source>
</evidence>
<reference evidence="10 11" key="1">
    <citation type="submission" date="2013-08" db="EMBL/GenBank/DDBJ databases">
        <title>The genome sequence of Skermanella stibiiresistens.</title>
        <authorList>
            <person name="Zhu W."/>
            <person name="Wang G."/>
        </authorList>
    </citation>
    <scope>NUCLEOTIDE SEQUENCE [LARGE SCALE GENOMIC DNA]</scope>
    <source>
        <strain evidence="10 11">SB22</strain>
    </source>
</reference>
<sequence length="550" mass="61208">MPLFQLLRHHMMENRRGLALLALLAGLSNTLVLATINAATEVVGDREELLRFAVLFGIAILVFVIVQHRLMYLVSSNVERTIREYRTGLFETIRGVGLAQVESVSRSELFACISRELRIVGNSVPPLVVAMQAVVLVFCSLIYMAWLSMTAFLLWVSCTVVGMMIHFACAKTIQLQLAEAYVKENELVTHVNDLIDGIKEVKMSQARGAELAEAFGSLAHGLSGHRVTIMMLYSRAFVLSQVTFFLLTGLMVFIVPVLSPTFIKVVVMTTTSSLFLIGPVSSIISALPNFANANASAKSILSLKTRLLALESERFPQSAPFGGFETLRLDHLFYQHRHASGEGGFVVGPINLTVQRGQVVFLTGGNGSGKTTMIRLLTGLYRPDRGAVRLDGGVIDASNLLAYRDLFATVFADNHLFKELYGMGPIDQDYADRLFDILEMGHKSRIEDRRFTNVNLSGGQRKRLALIAALLERKPIYVFDEWAADQDPYFREKFYRTILPMLRAEGVTVIAITHDDKYFDTADIHLHMEDGRLQIVRDAAMPMPALDSVR</sequence>
<dbReference type="Gene3D" id="1.20.1560.10">
    <property type="entry name" value="ABC transporter type 1, transmembrane domain"/>
    <property type="match status" value="1"/>
</dbReference>
<dbReference type="NCBIfam" id="TIGR01194">
    <property type="entry name" value="cyc_pep_trnsptr"/>
    <property type="match status" value="1"/>
</dbReference>
<dbReference type="InterPro" id="IPR003439">
    <property type="entry name" value="ABC_transporter-like_ATP-bd"/>
</dbReference>
<dbReference type="Gene3D" id="3.40.50.300">
    <property type="entry name" value="P-loop containing nucleotide triphosphate hydrolases"/>
    <property type="match status" value="1"/>
</dbReference>
<dbReference type="STRING" id="1385369.N825_33800"/>
<keyword evidence="4" id="KW-0067">ATP-binding</keyword>
<comment type="caution">
    <text evidence="10">The sequence shown here is derived from an EMBL/GenBank/DDBJ whole genome shotgun (WGS) entry which is preliminary data.</text>
</comment>
<dbReference type="SUPFAM" id="SSF90123">
    <property type="entry name" value="ABC transporter transmembrane region"/>
    <property type="match status" value="1"/>
</dbReference>
<keyword evidence="11" id="KW-1185">Reference proteome</keyword>
<dbReference type="PROSITE" id="PS00211">
    <property type="entry name" value="ABC_TRANSPORTER_1"/>
    <property type="match status" value="1"/>
</dbReference>
<keyword evidence="5 7" id="KW-1133">Transmembrane helix</keyword>
<evidence type="ECO:0000256" key="6">
    <source>
        <dbReference type="ARBA" id="ARBA00023136"/>
    </source>
</evidence>
<dbReference type="InterPro" id="IPR039421">
    <property type="entry name" value="Type_1_exporter"/>
</dbReference>
<evidence type="ECO:0000256" key="5">
    <source>
        <dbReference type="ARBA" id="ARBA00022989"/>
    </source>
</evidence>
<feature type="transmembrane region" description="Helical" evidence="7">
    <location>
        <begin position="124"/>
        <end position="146"/>
    </location>
</feature>
<dbReference type="GO" id="GO:0140359">
    <property type="term" value="F:ABC-type transporter activity"/>
    <property type="evidence" value="ECO:0007669"/>
    <property type="project" value="InterPro"/>
</dbReference>
<dbReference type="RefSeq" id="WP_037450841.1">
    <property type="nucleotide sequence ID" value="NZ_AVFL01000006.1"/>
</dbReference>
<evidence type="ECO:0000256" key="2">
    <source>
        <dbReference type="ARBA" id="ARBA00022692"/>
    </source>
</evidence>
<keyword evidence="6 7" id="KW-0472">Membrane</keyword>
<evidence type="ECO:0000256" key="1">
    <source>
        <dbReference type="ARBA" id="ARBA00004651"/>
    </source>
</evidence>
<dbReference type="GO" id="GO:0005886">
    <property type="term" value="C:plasma membrane"/>
    <property type="evidence" value="ECO:0007669"/>
    <property type="project" value="UniProtKB-SubCell"/>
</dbReference>